<dbReference type="EMBL" id="WBKA01000002">
    <property type="protein sequence ID" value="KAB1633017.1"/>
    <property type="molecule type" value="Genomic_DNA"/>
</dbReference>
<keyword evidence="2" id="KW-1133">Transmembrane helix</keyword>
<dbReference type="AlphaFoldDB" id="A0A7C8BNV5"/>
<name>A0A7C8BNV5_9MICO</name>
<feature type="transmembrane region" description="Helical" evidence="2">
    <location>
        <begin position="220"/>
        <end position="240"/>
    </location>
</feature>
<keyword evidence="2" id="KW-0472">Membrane</keyword>
<keyword evidence="2" id="KW-0812">Transmembrane</keyword>
<dbReference type="Pfam" id="PF09335">
    <property type="entry name" value="VTT_dom"/>
    <property type="match status" value="1"/>
</dbReference>
<feature type="compositionally biased region" description="Polar residues" evidence="1">
    <location>
        <begin position="1"/>
        <end position="13"/>
    </location>
</feature>
<sequence length="247" mass="25975">MATPTPGSLSCTVSSPRPAAPRQRRRRPRSPSPATCERVIGAVIAWLQQAEAAQWAVAIGDSVWLPIVVAVVLAAGGPLVFLPSQSLVLVATVIVMAHGPDVLALAVLAAAVWAGGMAGDTLTFGIARRGRLVGAVFDRASRLARLRDWVEQQLSRRPWSTVALARMVPLGRFATAIACADTPLDLVGFLRLAAAAGAVWTLFTMGIGSVAGIWAREHTLLMIVLGVLAGLVTGWIGSLVQRRLVRG</sequence>
<feature type="region of interest" description="Disordered" evidence="1">
    <location>
        <begin position="1"/>
        <end position="34"/>
    </location>
</feature>
<feature type="transmembrane region" description="Helical" evidence="2">
    <location>
        <begin position="63"/>
        <end position="82"/>
    </location>
</feature>
<feature type="transmembrane region" description="Helical" evidence="2">
    <location>
        <begin position="192"/>
        <end position="214"/>
    </location>
</feature>
<proteinExistence type="predicted"/>
<reference evidence="4 5" key="1">
    <citation type="submission" date="2019-09" db="EMBL/GenBank/DDBJ databases">
        <title>Phylogeny of genus Pseudoclavibacter and closely related genus.</title>
        <authorList>
            <person name="Li Y."/>
        </authorList>
    </citation>
    <scope>NUCLEOTIDE SEQUENCE [LARGE SCALE GENOMIC DNA]</scope>
    <source>
        <strain evidence="4 5">JCM 16921</strain>
    </source>
</reference>
<feature type="transmembrane region" description="Helical" evidence="2">
    <location>
        <begin position="89"/>
        <end position="114"/>
    </location>
</feature>
<comment type="caution">
    <text evidence="4">The sequence shown here is derived from an EMBL/GenBank/DDBJ whole genome shotgun (WGS) entry which is preliminary data.</text>
</comment>
<feature type="domain" description="VTT" evidence="3">
    <location>
        <begin position="88"/>
        <end position="209"/>
    </location>
</feature>
<dbReference type="InterPro" id="IPR032816">
    <property type="entry name" value="VTT_dom"/>
</dbReference>
<protein>
    <recommendedName>
        <fullName evidence="3">VTT domain-containing protein</fullName>
    </recommendedName>
</protein>
<evidence type="ECO:0000256" key="1">
    <source>
        <dbReference type="SAM" id="MobiDB-lite"/>
    </source>
</evidence>
<keyword evidence="5" id="KW-1185">Reference proteome</keyword>
<accession>A0A7C8BNV5</accession>
<evidence type="ECO:0000313" key="4">
    <source>
        <dbReference type="EMBL" id="KAB1633017.1"/>
    </source>
</evidence>
<dbReference type="Proteomes" id="UP000481339">
    <property type="component" value="Unassembled WGS sequence"/>
</dbReference>
<evidence type="ECO:0000313" key="5">
    <source>
        <dbReference type="Proteomes" id="UP000481339"/>
    </source>
</evidence>
<dbReference type="OrthoDB" id="162303at2"/>
<evidence type="ECO:0000256" key="2">
    <source>
        <dbReference type="SAM" id="Phobius"/>
    </source>
</evidence>
<gene>
    <name evidence="4" type="ORF">F8O02_03990</name>
</gene>
<evidence type="ECO:0000259" key="3">
    <source>
        <dbReference type="Pfam" id="PF09335"/>
    </source>
</evidence>
<organism evidence="4 5">
    <name type="scientific">Pseudoclavibacter caeni</name>
    <dbReference type="NCBI Taxonomy" id="908846"/>
    <lineage>
        <taxon>Bacteria</taxon>
        <taxon>Bacillati</taxon>
        <taxon>Actinomycetota</taxon>
        <taxon>Actinomycetes</taxon>
        <taxon>Micrococcales</taxon>
        <taxon>Microbacteriaceae</taxon>
        <taxon>Pseudoclavibacter</taxon>
    </lineage>
</organism>